<accession>A0A6C0K0N1</accession>
<proteinExistence type="predicted"/>
<reference evidence="1" key="1">
    <citation type="journal article" date="2020" name="Nature">
        <title>Giant virus diversity and host interactions through global metagenomics.</title>
        <authorList>
            <person name="Schulz F."/>
            <person name="Roux S."/>
            <person name="Paez-Espino D."/>
            <person name="Jungbluth S."/>
            <person name="Walsh D.A."/>
            <person name="Denef V.J."/>
            <person name="McMahon K.D."/>
            <person name="Konstantinidis K.T."/>
            <person name="Eloe-Fadrosh E.A."/>
            <person name="Kyrpides N.C."/>
            <person name="Woyke T."/>
        </authorList>
    </citation>
    <scope>NUCLEOTIDE SEQUENCE</scope>
    <source>
        <strain evidence="1">GVMAG-S-1101169-75</strain>
    </source>
</reference>
<evidence type="ECO:0000313" key="1">
    <source>
        <dbReference type="EMBL" id="QHU11605.1"/>
    </source>
</evidence>
<sequence>MIHHNPLSVASPQPQNQEEDLPTQAFYTFLLSISPKKSSLPPLPIDVLRHVLQYSVESYSRAMFRLWRRMRLQNTYGRILFCQKTDNWRLQIDFYTDGMSSRLVDIEIESDDGYFVFRYDSLYFQSRGYQNDGALANLFVILCEEIEARYGGDTDMFCIPMIASRQLYHQLFYEPFPPEEDPRNDMYSSIKDDLWIKGILGILRSLKHSFKQNQN</sequence>
<protein>
    <submittedName>
        <fullName evidence="1">Uncharacterized protein</fullName>
    </submittedName>
</protein>
<dbReference type="EMBL" id="MN740786">
    <property type="protein sequence ID" value="QHU11605.1"/>
    <property type="molecule type" value="Genomic_DNA"/>
</dbReference>
<name>A0A6C0K0N1_9ZZZZ</name>
<dbReference type="AlphaFoldDB" id="A0A6C0K0N1"/>
<organism evidence="1">
    <name type="scientific">viral metagenome</name>
    <dbReference type="NCBI Taxonomy" id="1070528"/>
    <lineage>
        <taxon>unclassified sequences</taxon>
        <taxon>metagenomes</taxon>
        <taxon>organismal metagenomes</taxon>
    </lineage>
</organism>